<proteinExistence type="predicted"/>
<dbReference type="Pfam" id="PF01936">
    <property type="entry name" value="NYN"/>
    <property type="match status" value="1"/>
</dbReference>
<accession>A0A0F9RMM0</accession>
<name>A0A0F9RMM0_9ZZZZ</name>
<dbReference type="InterPro" id="IPR047140">
    <property type="entry name" value="LabA"/>
</dbReference>
<dbReference type="GO" id="GO:0004540">
    <property type="term" value="F:RNA nuclease activity"/>
    <property type="evidence" value="ECO:0007669"/>
    <property type="project" value="InterPro"/>
</dbReference>
<reference evidence="2" key="1">
    <citation type="journal article" date="2015" name="Nature">
        <title>Complex archaea that bridge the gap between prokaryotes and eukaryotes.</title>
        <authorList>
            <person name="Spang A."/>
            <person name="Saw J.H."/>
            <person name="Jorgensen S.L."/>
            <person name="Zaremba-Niedzwiedzka K."/>
            <person name="Martijn J."/>
            <person name="Lind A.E."/>
            <person name="van Eijk R."/>
            <person name="Schleper C."/>
            <person name="Guy L."/>
            <person name="Ettema T.J."/>
        </authorList>
    </citation>
    <scope>NUCLEOTIDE SEQUENCE</scope>
</reference>
<dbReference type="EMBL" id="LAZR01003417">
    <property type="protein sequence ID" value="KKN18548.1"/>
    <property type="molecule type" value="Genomic_DNA"/>
</dbReference>
<organism evidence="2">
    <name type="scientific">marine sediment metagenome</name>
    <dbReference type="NCBI Taxonomy" id="412755"/>
    <lineage>
        <taxon>unclassified sequences</taxon>
        <taxon>metagenomes</taxon>
        <taxon>ecological metagenomes</taxon>
    </lineage>
</organism>
<evidence type="ECO:0000259" key="1">
    <source>
        <dbReference type="Pfam" id="PF01936"/>
    </source>
</evidence>
<sequence length="174" mass="20077">MNINKIMIFIDGSNLLKGSGRAGFQFSYEKLIDILKTDRNIVRMYYYSGRKVPNTTKQKKFFKMLMKLGIEVITTPLKKREIKCQKCNHKELIDIEKGVDASLSTDLLWFAFQNAYDKAILLSGDADFLPAVKRVRLLGKNIELWAFKNSLAPELKTESDNCILIDDYIDKIKK</sequence>
<dbReference type="Gene3D" id="3.40.50.1010">
    <property type="entry name" value="5'-nuclease"/>
    <property type="match status" value="1"/>
</dbReference>
<gene>
    <name evidence="2" type="ORF">LCGC14_0954730</name>
</gene>
<dbReference type="PANTHER" id="PTHR35458:SF8">
    <property type="entry name" value="SLR0650 PROTEIN"/>
    <property type="match status" value="1"/>
</dbReference>
<dbReference type="AlphaFoldDB" id="A0A0F9RMM0"/>
<feature type="domain" description="NYN" evidence="1">
    <location>
        <begin position="5"/>
        <end position="165"/>
    </location>
</feature>
<dbReference type="InterPro" id="IPR021139">
    <property type="entry name" value="NYN"/>
</dbReference>
<protein>
    <recommendedName>
        <fullName evidence="1">NYN domain-containing protein</fullName>
    </recommendedName>
</protein>
<comment type="caution">
    <text evidence="2">The sequence shown here is derived from an EMBL/GenBank/DDBJ whole genome shotgun (WGS) entry which is preliminary data.</text>
</comment>
<dbReference type="CDD" id="cd10911">
    <property type="entry name" value="PIN_LabA"/>
    <property type="match status" value="1"/>
</dbReference>
<evidence type="ECO:0000313" key="2">
    <source>
        <dbReference type="EMBL" id="KKN18548.1"/>
    </source>
</evidence>
<dbReference type="PANTHER" id="PTHR35458">
    <property type="entry name" value="SLR0755 PROTEIN"/>
    <property type="match status" value="1"/>
</dbReference>